<keyword evidence="4" id="KW-0328">Glycosyltransferase</keyword>
<keyword evidence="6" id="KW-0812">Transmembrane</keyword>
<dbReference type="GO" id="GO:0003835">
    <property type="term" value="F:beta-galactoside alpha-2,6-sialyltransferase activity"/>
    <property type="evidence" value="ECO:0007669"/>
    <property type="project" value="UniProtKB-EC"/>
</dbReference>
<comment type="caution">
    <text evidence="19">The sequence shown here is derived from an EMBL/GenBank/DDBJ whole genome shotgun (WGS) entry which is preliminary data.</text>
</comment>
<keyword evidence="7" id="KW-0735">Signal-anchor</keyword>
<keyword evidence="9" id="KW-0333">Golgi apparatus</keyword>
<evidence type="ECO:0000256" key="7">
    <source>
        <dbReference type="ARBA" id="ARBA00022968"/>
    </source>
</evidence>
<evidence type="ECO:0000313" key="20">
    <source>
        <dbReference type="Proteomes" id="UP001488805"/>
    </source>
</evidence>
<dbReference type="EMBL" id="JBCEZU010000156">
    <property type="protein sequence ID" value="KAK9524269.1"/>
    <property type="molecule type" value="Genomic_DNA"/>
</dbReference>
<protein>
    <recommendedName>
        <fullName evidence="3">Beta-galactoside alpha-2,6-sialyltransferase 2</fullName>
        <ecNumber evidence="17">2.4.3.1</ecNumber>
    </recommendedName>
    <alternativeName>
        <fullName evidence="14">CMP-N-acetylneuraminate-beta-galactosamide-alpha-2,6-sialyltransferase 2</fullName>
    </alternativeName>
    <alternativeName>
        <fullName evidence="13">ST6Gal II</fullName>
    </alternativeName>
    <alternativeName>
        <fullName evidence="15">Sialyltransferase 2</fullName>
    </alternativeName>
</protein>
<comment type="catalytic activity">
    <reaction evidence="16">
        <text>a beta-D-galactoside + CMP-N-acetyl-beta-neuraminate = an N-acetyl-alpha-neuraminyl-(2-&gt;6)-beta-D-galactosyl derivative + CMP + H(+)</text>
        <dbReference type="Rhea" id="RHEA:52104"/>
        <dbReference type="ChEBI" id="CHEBI:15378"/>
        <dbReference type="ChEBI" id="CHEBI:28034"/>
        <dbReference type="ChEBI" id="CHEBI:57812"/>
        <dbReference type="ChEBI" id="CHEBI:60377"/>
        <dbReference type="ChEBI" id="CHEBI:136398"/>
        <dbReference type="EC" id="2.4.3.1"/>
    </reaction>
</comment>
<evidence type="ECO:0000256" key="16">
    <source>
        <dbReference type="ARBA" id="ARBA00034249"/>
    </source>
</evidence>
<evidence type="ECO:0000313" key="19">
    <source>
        <dbReference type="EMBL" id="KAK9524269.1"/>
    </source>
</evidence>
<evidence type="ECO:0000256" key="18">
    <source>
        <dbReference type="ARBA" id="ARBA00060076"/>
    </source>
</evidence>
<evidence type="ECO:0000256" key="10">
    <source>
        <dbReference type="ARBA" id="ARBA00023136"/>
    </source>
</evidence>
<evidence type="ECO:0000256" key="5">
    <source>
        <dbReference type="ARBA" id="ARBA00022679"/>
    </source>
</evidence>
<evidence type="ECO:0000256" key="15">
    <source>
        <dbReference type="ARBA" id="ARBA00032076"/>
    </source>
</evidence>
<evidence type="ECO:0000256" key="4">
    <source>
        <dbReference type="ARBA" id="ARBA00022676"/>
    </source>
</evidence>
<organism evidence="19 20">
    <name type="scientific">Zoarces viviparus</name>
    <name type="common">Viviparous eelpout</name>
    <name type="synonym">Blennius viviparus</name>
    <dbReference type="NCBI Taxonomy" id="48416"/>
    <lineage>
        <taxon>Eukaryota</taxon>
        <taxon>Metazoa</taxon>
        <taxon>Chordata</taxon>
        <taxon>Craniata</taxon>
        <taxon>Vertebrata</taxon>
        <taxon>Euteleostomi</taxon>
        <taxon>Actinopterygii</taxon>
        <taxon>Neopterygii</taxon>
        <taxon>Teleostei</taxon>
        <taxon>Neoteleostei</taxon>
        <taxon>Acanthomorphata</taxon>
        <taxon>Eupercaria</taxon>
        <taxon>Perciformes</taxon>
        <taxon>Cottioidei</taxon>
        <taxon>Zoarcales</taxon>
        <taxon>Zoarcidae</taxon>
        <taxon>Zoarcinae</taxon>
        <taxon>Zoarces</taxon>
    </lineage>
</organism>
<evidence type="ECO:0000256" key="2">
    <source>
        <dbReference type="ARBA" id="ARBA00006003"/>
    </source>
</evidence>
<dbReference type="GO" id="GO:0032580">
    <property type="term" value="C:Golgi cisterna membrane"/>
    <property type="evidence" value="ECO:0007669"/>
    <property type="project" value="UniProtKB-SubCell"/>
</dbReference>
<evidence type="ECO:0000256" key="17">
    <source>
        <dbReference type="ARBA" id="ARBA00034329"/>
    </source>
</evidence>
<keyword evidence="10" id="KW-0472">Membrane</keyword>
<evidence type="ECO:0000256" key="11">
    <source>
        <dbReference type="ARBA" id="ARBA00023157"/>
    </source>
</evidence>
<dbReference type="InterPro" id="IPR001675">
    <property type="entry name" value="Glyco_trans_29"/>
</dbReference>
<evidence type="ECO:0000256" key="14">
    <source>
        <dbReference type="ARBA" id="ARBA00030509"/>
    </source>
</evidence>
<dbReference type="AlphaFoldDB" id="A0AAW1END6"/>
<evidence type="ECO:0000256" key="6">
    <source>
        <dbReference type="ARBA" id="ARBA00022692"/>
    </source>
</evidence>
<evidence type="ECO:0000256" key="13">
    <source>
        <dbReference type="ARBA" id="ARBA00030410"/>
    </source>
</evidence>
<dbReference type="Pfam" id="PF00777">
    <property type="entry name" value="Glyco_transf_29"/>
    <property type="match status" value="1"/>
</dbReference>
<reference evidence="19 20" key="1">
    <citation type="journal article" date="2024" name="Genome Biol. Evol.">
        <title>Chromosome-level genome assembly of the viviparous eelpout Zoarces viviparus.</title>
        <authorList>
            <person name="Fuhrmann N."/>
            <person name="Brasseur M.V."/>
            <person name="Bakowski C.E."/>
            <person name="Podsiadlowski L."/>
            <person name="Prost S."/>
            <person name="Krehenwinkel H."/>
            <person name="Mayer C."/>
        </authorList>
    </citation>
    <scope>NUCLEOTIDE SEQUENCE [LARGE SCALE GENOMIC DNA]</scope>
    <source>
        <strain evidence="19">NO-MEL_2022_Ind0_liver</strain>
    </source>
</reference>
<evidence type="ECO:0000256" key="9">
    <source>
        <dbReference type="ARBA" id="ARBA00023034"/>
    </source>
</evidence>
<evidence type="ECO:0000256" key="1">
    <source>
        <dbReference type="ARBA" id="ARBA00004447"/>
    </source>
</evidence>
<keyword evidence="11" id="KW-1015">Disulfide bond</keyword>
<proteinExistence type="inferred from homology"/>
<dbReference type="Proteomes" id="UP001488805">
    <property type="component" value="Unassembled WGS sequence"/>
</dbReference>
<dbReference type="InterPro" id="IPR038578">
    <property type="entry name" value="GT29-like_sf"/>
</dbReference>
<gene>
    <name evidence="19" type="ORF">VZT92_018119</name>
</gene>
<evidence type="ECO:0000256" key="8">
    <source>
        <dbReference type="ARBA" id="ARBA00022989"/>
    </source>
</evidence>
<dbReference type="PANTHER" id="PTHR46059:SF3">
    <property type="entry name" value="BETA-GALACTOSIDE ALPHA-2,6-SIALYLTRANSFERASE 2"/>
    <property type="match status" value="1"/>
</dbReference>
<comment type="function">
    <text evidence="18">Transfers sialic acid from the donor of substrate CMP-sialic acid to galactose containing acceptor substrates.</text>
</comment>
<dbReference type="GO" id="GO:0097503">
    <property type="term" value="P:sialylation"/>
    <property type="evidence" value="ECO:0007669"/>
    <property type="project" value="TreeGrafter"/>
</dbReference>
<keyword evidence="20" id="KW-1185">Reference proteome</keyword>
<keyword evidence="8" id="KW-1133">Transmembrane helix</keyword>
<dbReference type="FunFam" id="3.90.1480.20:FF:000010">
    <property type="entry name" value="ST6 beta-galactoside alpha-2,6-sialyltransferase 2"/>
    <property type="match status" value="1"/>
</dbReference>
<comment type="subcellular location">
    <subcellularLocation>
        <location evidence="1">Golgi apparatus</location>
        <location evidence="1">Golgi stack membrane</location>
        <topology evidence="1">Single-pass type II membrane protein</topology>
    </subcellularLocation>
</comment>
<dbReference type="Gene3D" id="3.90.1480.20">
    <property type="entry name" value="Glycosyl transferase family 29"/>
    <property type="match status" value="1"/>
</dbReference>
<keyword evidence="12" id="KW-0325">Glycoprotein</keyword>
<accession>A0AAW1END6</accession>
<dbReference type="PANTHER" id="PTHR46059">
    <property type="entry name" value="BETA-GALACTOSIDE ALPHA-2,6-SIALYLTRANSFERASE"/>
    <property type="match status" value="1"/>
</dbReference>
<comment type="similarity">
    <text evidence="2">Belongs to the glycosyltransferase 29 family.</text>
</comment>
<evidence type="ECO:0000256" key="3">
    <source>
        <dbReference type="ARBA" id="ARBA00020782"/>
    </source>
</evidence>
<keyword evidence="5" id="KW-0808">Transferase</keyword>
<sequence length="391" mass="45556">MKPYRKWLLLVLLVWLLLFLSLLCHFLDLRPSLLPRSASDSGLTGTETRCLRPAGVSETDWRRRRSKDYYRSRSLEILQRLWSGNLTAEMLSPRLQKVLKVQLSSNRHQVVHRPRGVRRSGPELYCELKRRTRIRTVDGTEEPFSGLGWDRLVPSQPLRTSQYQRCAVVTSAGAVLNSSLGGEIDSHDAVLRFNAAPTRGFERDVGNKTTIRIINSQILARPKHRFSSSSLYQDVTLLVWDPAQYSSNLTQWFQKPDFDLFSAYVERRRLRPEQPFYILHPDFIWTLWDLIQDNTEDQIQPNPPSSGFTGILLMMSLCREVSVYEFVPSLRRTDRCHYYELYRDDACTLGAYHPLMYEKMLVQRINQGDQDQLRRRGKVSLRGFREVRCGS</sequence>
<name>A0AAW1END6_ZOAVI</name>
<dbReference type="EC" id="2.4.3.1" evidence="17"/>
<evidence type="ECO:0000256" key="12">
    <source>
        <dbReference type="ARBA" id="ARBA00023180"/>
    </source>
</evidence>